<comment type="caution">
    <text evidence="1">The sequence shown here is derived from an EMBL/GenBank/DDBJ whole genome shotgun (WGS) entry which is preliminary data.</text>
</comment>
<dbReference type="PANTHER" id="PTHR14187:SF5">
    <property type="entry name" value="HEAT SHOCK 70 KDA PROTEIN 12A"/>
    <property type="match status" value="1"/>
</dbReference>
<keyword evidence="2" id="KW-1185">Reference proteome</keyword>
<dbReference type="AlphaFoldDB" id="A0AAD7TS18"/>
<evidence type="ECO:0000313" key="2">
    <source>
        <dbReference type="Proteomes" id="UP001215151"/>
    </source>
</evidence>
<proteinExistence type="predicted"/>
<dbReference type="SUPFAM" id="SSF53067">
    <property type="entry name" value="Actin-like ATPase domain"/>
    <property type="match status" value="2"/>
</dbReference>
<dbReference type="Gene3D" id="3.30.420.40">
    <property type="match status" value="2"/>
</dbReference>
<name>A0AAD7TS18_9APHY</name>
<dbReference type="InterPro" id="IPR043129">
    <property type="entry name" value="ATPase_NBD"/>
</dbReference>
<evidence type="ECO:0000313" key="1">
    <source>
        <dbReference type="EMBL" id="KAJ8475330.1"/>
    </source>
</evidence>
<accession>A0AAD7TS18</accession>
<reference evidence="1" key="1">
    <citation type="submission" date="2022-11" db="EMBL/GenBank/DDBJ databases">
        <title>Genome Sequence of Cubamyces cubensis.</title>
        <authorList>
            <person name="Buettner E."/>
        </authorList>
    </citation>
    <scope>NUCLEOTIDE SEQUENCE</scope>
    <source>
        <strain evidence="1">MPL-01</strain>
    </source>
</reference>
<protein>
    <submittedName>
        <fullName evidence="1">Uncharacterized protein</fullName>
    </submittedName>
</protein>
<gene>
    <name evidence="1" type="ORF">ONZ51_g6625</name>
</gene>
<organism evidence="1 2">
    <name type="scientific">Trametes cubensis</name>
    <dbReference type="NCBI Taxonomy" id="1111947"/>
    <lineage>
        <taxon>Eukaryota</taxon>
        <taxon>Fungi</taxon>
        <taxon>Dikarya</taxon>
        <taxon>Basidiomycota</taxon>
        <taxon>Agaricomycotina</taxon>
        <taxon>Agaricomycetes</taxon>
        <taxon>Polyporales</taxon>
        <taxon>Polyporaceae</taxon>
        <taxon>Trametes</taxon>
    </lineage>
</organism>
<dbReference type="CDD" id="cd10170">
    <property type="entry name" value="ASKHA_NBD_HSP70"/>
    <property type="match status" value="1"/>
</dbReference>
<dbReference type="Proteomes" id="UP001215151">
    <property type="component" value="Unassembled WGS sequence"/>
</dbReference>
<dbReference type="EMBL" id="JAPEVG010000162">
    <property type="protein sequence ID" value="KAJ8475330.1"/>
    <property type="molecule type" value="Genomic_DNA"/>
</dbReference>
<dbReference type="PANTHER" id="PTHR14187">
    <property type="entry name" value="ALPHA KINASE/ELONGATION FACTOR 2 KINASE"/>
    <property type="match status" value="1"/>
</dbReference>
<sequence>MTHPLQPYRGGVRKLVIGIDVGTTFSGVAYAILDPGEVPRIQSVTRFPGQENAASDTKIPSIIYYRPDGTIHSIGAEAALPGIDLQADDEELIFVEWRLHLRPQRLDAQDKAVSRRLPPLPAGKNVVNIFSDFLSYLFACTRTYIHETHGNGEHLWHSLEDRIEFVLSHPNGWEGLQQSKMQDAAVSAKLVPDTTAGHARLHFVTEGEASLNFCIRNGLTDEAGNGIMIVDAGGGTVDVSSYSFQSISPISVEEVAAADCIVQGSTQIDARAKEFLTERLAQSRFGNDEDIKSMLESFSKATKPIFRSVDEVSYIKFGSRGCNDPAVNIRRGQLMLTGQEMESLFEPARKAIVEVVQTQRQAASYPITAVFLVGGFAASPWLFASLNADLETFGLALFRPDAHTKAVAEGAVSFYLDRFVSTRVMRATYGVECTTDYNPLDQEHVARRGQKFTRPSGRVALSGSFSHILAKGICMREGDEVSHSFFQEAHNPRTLNRIVVEVLCYRGKDANPQWLDVDPGIFRTITTDPLRLIKLSYLELYIPLCTIAADTSRVLKKPKRGQSREVYYAQEFDVVLICGYTQLKAQIRWYEDGVECRGPANIIYDEDLQITTTRP</sequence>
<dbReference type="Gene3D" id="3.90.640.10">
    <property type="entry name" value="Actin, Chain A, domain 4"/>
    <property type="match status" value="1"/>
</dbReference>